<reference evidence="1" key="1">
    <citation type="submission" date="2018-01" db="EMBL/GenBank/DDBJ databases">
        <authorList>
            <person name="Krukenberg V."/>
        </authorList>
    </citation>
    <scope>NUCLEOTIDE SEQUENCE</scope>
    <source>
        <strain evidence="1">E20ANME2</strain>
    </source>
</reference>
<evidence type="ECO:0000313" key="1">
    <source>
        <dbReference type="EMBL" id="PXF57134.1"/>
    </source>
</evidence>
<evidence type="ECO:0000313" key="2">
    <source>
        <dbReference type="Proteomes" id="UP000248329"/>
    </source>
</evidence>
<organism evidence="1 2">
    <name type="scientific">Candidatus Methanogaster sp</name>
    <dbReference type="NCBI Taxonomy" id="3386292"/>
    <lineage>
        <taxon>Archaea</taxon>
        <taxon>Methanobacteriati</taxon>
        <taxon>Methanobacteriota</taxon>
        <taxon>Stenosarchaea group</taxon>
        <taxon>Methanomicrobia</taxon>
        <taxon>Methanosarcinales</taxon>
        <taxon>ANME-2 cluster</taxon>
        <taxon>Candidatus Methanogasteraceae</taxon>
        <taxon>Candidatus Methanogaster</taxon>
    </lineage>
</organism>
<gene>
    <name evidence="1" type="ORF">C4B59_15725</name>
</gene>
<feature type="non-terminal residue" evidence="1">
    <location>
        <position position="79"/>
    </location>
</feature>
<proteinExistence type="predicted"/>
<accession>A0AC61KYQ8</accession>
<dbReference type="EMBL" id="PQXF01000069">
    <property type="protein sequence ID" value="PXF57134.1"/>
    <property type="molecule type" value="Genomic_DNA"/>
</dbReference>
<dbReference type="Proteomes" id="UP000248329">
    <property type="component" value="Unassembled WGS sequence"/>
</dbReference>
<protein>
    <submittedName>
        <fullName evidence="1">Uncharacterized protein</fullName>
    </submittedName>
</protein>
<name>A0AC61KYQ8_9EURY</name>
<sequence>MNKVITKPGFILIISMLMICAPTVPAIAMNTTGAECETCFGAMPPEITEIQTHGLNGVSNYSGKVDEVVIWEDNFDTDP</sequence>
<comment type="caution">
    <text evidence="1">The sequence shown here is derived from an EMBL/GenBank/DDBJ whole genome shotgun (WGS) entry which is preliminary data.</text>
</comment>